<proteinExistence type="predicted"/>
<reference evidence="1 2" key="1">
    <citation type="submission" date="2019-04" db="EMBL/GenBank/DDBJ databases">
        <title>Annotation for the trematode Fasciola gigantica.</title>
        <authorList>
            <person name="Choi Y.-J."/>
        </authorList>
    </citation>
    <scope>NUCLEOTIDE SEQUENCE [LARGE SCALE GENOMIC DNA]</scope>
    <source>
        <strain evidence="1">Uganda_cow_1</strain>
    </source>
</reference>
<dbReference type="EMBL" id="SUNJ01002162">
    <property type="protein sequence ID" value="TPP66192.1"/>
    <property type="molecule type" value="Genomic_DNA"/>
</dbReference>
<comment type="caution">
    <text evidence="1">The sequence shown here is derived from an EMBL/GenBank/DDBJ whole genome shotgun (WGS) entry which is preliminary data.</text>
</comment>
<dbReference type="AlphaFoldDB" id="A0A504YW22"/>
<gene>
    <name evidence="1" type="ORF">FGIG_06273</name>
</gene>
<evidence type="ECO:0000313" key="2">
    <source>
        <dbReference type="Proteomes" id="UP000316759"/>
    </source>
</evidence>
<dbReference type="OrthoDB" id="6275399at2759"/>
<evidence type="ECO:0000313" key="1">
    <source>
        <dbReference type="EMBL" id="TPP66192.1"/>
    </source>
</evidence>
<protein>
    <submittedName>
        <fullName evidence="1">Uncharacterized protein</fullName>
    </submittedName>
</protein>
<sequence length="120" mass="13574">MLQSATCSTVITASALDKQHKLTILYAVIAKHWSSSATIFHSMSIMSRSTLIGQVLCTLLLLSCLELQSVRAGPRRFDPNDRRIFYVAAEPENAEMDWDSPVFLHSPYKRSHYMSQRLGK</sequence>
<name>A0A504YW22_FASGI</name>
<keyword evidence="2" id="KW-1185">Reference proteome</keyword>
<dbReference type="Proteomes" id="UP000316759">
    <property type="component" value="Unassembled WGS sequence"/>
</dbReference>
<accession>A0A504YW22</accession>
<organism evidence="1 2">
    <name type="scientific">Fasciola gigantica</name>
    <name type="common">Giant liver fluke</name>
    <dbReference type="NCBI Taxonomy" id="46835"/>
    <lineage>
        <taxon>Eukaryota</taxon>
        <taxon>Metazoa</taxon>
        <taxon>Spiralia</taxon>
        <taxon>Lophotrochozoa</taxon>
        <taxon>Platyhelminthes</taxon>
        <taxon>Trematoda</taxon>
        <taxon>Digenea</taxon>
        <taxon>Plagiorchiida</taxon>
        <taxon>Echinostomata</taxon>
        <taxon>Echinostomatoidea</taxon>
        <taxon>Fasciolidae</taxon>
        <taxon>Fasciola</taxon>
    </lineage>
</organism>